<evidence type="ECO:0000313" key="6">
    <source>
        <dbReference type="EMBL" id="TBW20623.1"/>
    </source>
</evidence>
<dbReference type="EMBL" id="SJDT01000026">
    <property type="protein sequence ID" value="TBW20623.1"/>
    <property type="molecule type" value="Genomic_DNA"/>
</dbReference>
<evidence type="ECO:0000256" key="2">
    <source>
        <dbReference type="ARBA" id="ARBA00022670"/>
    </source>
</evidence>
<keyword evidence="2" id="KW-0645">Protease</keyword>
<accession>A0A4Q9UYG4</accession>
<feature type="domain" description="NlpC/P60" evidence="5">
    <location>
        <begin position="1"/>
        <end position="101"/>
    </location>
</feature>
<feature type="non-terminal residue" evidence="6">
    <location>
        <position position="1"/>
    </location>
</feature>
<dbReference type="Pfam" id="PF00877">
    <property type="entry name" value="NLPC_P60"/>
    <property type="match status" value="1"/>
</dbReference>
<keyword evidence="4" id="KW-0788">Thiol protease</keyword>
<evidence type="ECO:0000259" key="5">
    <source>
        <dbReference type="PROSITE" id="PS51935"/>
    </source>
</evidence>
<comment type="caution">
    <text evidence="6">The sequence shown here is derived from an EMBL/GenBank/DDBJ whole genome shotgun (WGS) entry which is preliminary data.</text>
</comment>
<evidence type="ECO:0000313" key="7">
    <source>
        <dbReference type="Proteomes" id="UP000293036"/>
    </source>
</evidence>
<dbReference type="InterPro" id="IPR000064">
    <property type="entry name" value="NLP_P60_dom"/>
</dbReference>
<proteinExistence type="inferred from homology"/>
<name>A0A4Q9UYG4_9ACTO</name>
<dbReference type="Proteomes" id="UP000293036">
    <property type="component" value="Unassembled WGS sequence"/>
</dbReference>
<dbReference type="PANTHER" id="PTHR47053:SF1">
    <property type="entry name" value="MUREIN DD-ENDOPEPTIDASE MEPH-RELATED"/>
    <property type="match status" value="1"/>
</dbReference>
<comment type="similarity">
    <text evidence="1">Belongs to the peptidase C40 family.</text>
</comment>
<dbReference type="GO" id="GO:0008234">
    <property type="term" value="F:cysteine-type peptidase activity"/>
    <property type="evidence" value="ECO:0007669"/>
    <property type="project" value="UniProtKB-KW"/>
</dbReference>
<keyword evidence="3" id="KW-0378">Hydrolase</keyword>
<dbReference type="InterPro" id="IPR051202">
    <property type="entry name" value="Peptidase_C40"/>
</dbReference>
<dbReference type="Gene3D" id="3.90.1720.10">
    <property type="entry name" value="endopeptidase domain like (from Nostoc punctiforme)"/>
    <property type="match status" value="1"/>
</dbReference>
<gene>
    <name evidence="6" type="ORF">EZJ44_08620</name>
</gene>
<evidence type="ECO:0000256" key="4">
    <source>
        <dbReference type="ARBA" id="ARBA00022807"/>
    </source>
</evidence>
<protein>
    <recommendedName>
        <fullName evidence="5">NlpC/P60 domain-containing protein</fullName>
    </recommendedName>
</protein>
<dbReference type="InterPro" id="IPR038765">
    <property type="entry name" value="Papain-like_cys_pep_sf"/>
</dbReference>
<evidence type="ECO:0000256" key="1">
    <source>
        <dbReference type="ARBA" id="ARBA00007074"/>
    </source>
</evidence>
<keyword evidence="7" id="KW-1185">Reference proteome</keyword>
<organism evidence="6 7">
    <name type="scientific">Arcanobacterium bovis</name>
    <dbReference type="NCBI Taxonomy" id="2529275"/>
    <lineage>
        <taxon>Bacteria</taxon>
        <taxon>Bacillati</taxon>
        <taxon>Actinomycetota</taxon>
        <taxon>Actinomycetes</taxon>
        <taxon>Actinomycetales</taxon>
        <taxon>Actinomycetaceae</taxon>
        <taxon>Arcanobacterium</taxon>
    </lineage>
</organism>
<reference evidence="6 7" key="1">
    <citation type="submission" date="2019-02" db="EMBL/GenBank/DDBJ databases">
        <title>Arcanobacterium bovis sp. nov., isolated from the milk of a cow with mastitis.</title>
        <authorList>
            <person name="Sammra O."/>
            <person name="Foster G."/>
            <person name="Hassan A."/>
            <person name="Alssahen M."/>
            <person name="Laemmler C."/>
            <person name="Borowiak M."/>
            <person name="Malorny B."/>
            <person name="Abdulmawjood A."/>
        </authorList>
    </citation>
    <scope>NUCLEOTIDE SEQUENCE [LARGE SCALE GENOMIC DNA]</scope>
    <source>
        <strain evidence="6 7">C605018/01/1</strain>
    </source>
</reference>
<dbReference type="GO" id="GO:0006508">
    <property type="term" value="P:proteolysis"/>
    <property type="evidence" value="ECO:0007669"/>
    <property type="project" value="UniProtKB-KW"/>
</dbReference>
<evidence type="ECO:0000256" key="3">
    <source>
        <dbReference type="ARBA" id="ARBA00022801"/>
    </source>
</evidence>
<dbReference type="RefSeq" id="WP_165496172.1">
    <property type="nucleotide sequence ID" value="NZ_JBHSLR010000008.1"/>
</dbReference>
<dbReference type="SUPFAM" id="SSF54001">
    <property type="entry name" value="Cysteine proteinases"/>
    <property type="match status" value="1"/>
</dbReference>
<sequence length="101" mass="10616">AGQSAFDCSGLTSWTYLRHGFALPRTAQQQYSFIAARGHINHNLNTLRPGDLVFFSPSGSPNNIVHVGIALGNGKMIHAARPGVGVVIGNIYAGFIGGGRP</sequence>
<dbReference type="PANTHER" id="PTHR47053">
    <property type="entry name" value="MUREIN DD-ENDOPEPTIDASE MEPH-RELATED"/>
    <property type="match status" value="1"/>
</dbReference>
<dbReference type="AlphaFoldDB" id="A0A4Q9UYG4"/>
<dbReference type="PROSITE" id="PS51935">
    <property type="entry name" value="NLPC_P60"/>
    <property type="match status" value="1"/>
</dbReference>